<dbReference type="OrthoDB" id="550575at2759"/>
<reference evidence="1 2" key="1">
    <citation type="journal article" date="2020" name="G3 (Bethesda)">
        <title>Genetic Underpinnings of Host Manipulation by Ophiocordyceps as Revealed by Comparative Transcriptomics.</title>
        <authorList>
            <person name="Will I."/>
            <person name="Das B."/>
            <person name="Trinh T."/>
            <person name="Brachmann A."/>
            <person name="Ohm R.A."/>
            <person name="de Bekker C."/>
        </authorList>
    </citation>
    <scope>NUCLEOTIDE SEQUENCE [LARGE SCALE GENOMIC DNA]</scope>
    <source>
        <strain evidence="1 2">EC05</strain>
    </source>
</reference>
<accession>A0A8H4Q102</accession>
<comment type="caution">
    <text evidence="1">The sequence shown here is derived from an EMBL/GenBank/DDBJ whole genome shotgun (WGS) entry which is preliminary data.</text>
</comment>
<dbReference type="Proteomes" id="UP000562929">
    <property type="component" value="Unassembled WGS sequence"/>
</dbReference>
<dbReference type="InterPro" id="IPR032675">
    <property type="entry name" value="LRR_dom_sf"/>
</dbReference>
<dbReference type="EMBL" id="JAACLJ010000009">
    <property type="protein sequence ID" value="KAF4581096.1"/>
    <property type="molecule type" value="Genomic_DNA"/>
</dbReference>
<dbReference type="AlphaFoldDB" id="A0A8H4Q102"/>
<evidence type="ECO:0000313" key="1">
    <source>
        <dbReference type="EMBL" id="KAF4581096.1"/>
    </source>
</evidence>
<sequence>MFRFQDVGYQAHNENQMTDAAATQLARVCPKLRVVKLQGAQSSRLTDASLIGFLSNCPYLSSLEISGLRDQGIVKDSSFDALRENPTWAPKLKTLRIPRCGDGTYKGRTSYMKAMRALTREREKLVVELVNVSQRKKWGDWELEESHERYRKG</sequence>
<gene>
    <name evidence="1" type="ORF">GQ602_007233</name>
</gene>
<dbReference type="Gene3D" id="3.80.10.10">
    <property type="entry name" value="Ribonuclease Inhibitor"/>
    <property type="match status" value="1"/>
</dbReference>
<proteinExistence type="predicted"/>
<organism evidence="1 2">
    <name type="scientific">Ophiocordyceps camponoti-floridani</name>
    <dbReference type="NCBI Taxonomy" id="2030778"/>
    <lineage>
        <taxon>Eukaryota</taxon>
        <taxon>Fungi</taxon>
        <taxon>Dikarya</taxon>
        <taxon>Ascomycota</taxon>
        <taxon>Pezizomycotina</taxon>
        <taxon>Sordariomycetes</taxon>
        <taxon>Hypocreomycetidae</taxon>
        <taxon>Hypocreales</taxon>
        <taxon>Ophiocordycipitaceae</taxon>
        <taxon>Ophiocordyceps</taxon>
    </lineage>
</organism>
<evidence type="ECO:0000313" key="2">
    <source>
        <dbReference type="Proteomes" id="UP000562929"/>
    </source>
</evidence>
<dbReference type="SUPFAM" id="SSF52047">
    <property type="entry name" value="RNI-like"/>
    <property type="match status" value="1"/>
</dbReference>
<keyword evidence="2" id="KW-1185">Reference proteome</keyword>
<protein>
    <submittedName>
        <fullName evidence="1">Antagonist of mitotic exit network domain protein</fullName>
    </submittedName>
</protein>
<name>A0A8H4Q102_9HYPO</name>